<feature type="transmembrane region" description="Helical" evidence="5">
    <location>
        <begin position="397"/>
        <end position="416"/>
    </location>
</feature>
<reference evidence="7 8" key="1">
    <citation type="journal article" date="2024" name="Insects">
        <title>An Improved Chromosome-Level Genome Assembly of the Firefly Pyrocoelia pectoralis.</title>
        <authorList>
            <person name="Fu X."/>
            <person name="Meyer-Rochow V.B."/>
            <person name="Ballantyne L."/>
            <person name="Zhu X."/>
        </authorList>
    </citation>
    <scope>NUCLEOTIDE SEQUENCE [LARGE SCALE GENOMIC DNA]</scope>
    <source>
        <strain evidence="7">XCY_ONT2</strain>
    </source>
</reference>
<comment type="caution">
    <text evidence="7">The sequence shown here is derived from an EMBL/GenBank/DDBJ whole genome shotgun (WGS) entry which is preliminary data.</text>
</comment>
<dbReference type="EMBL" id="JAVRBK010000001">
    <property type="protein sequence ID" value="KAK5650492.1"/>
    <property type="molecule type" value="Genomic_DNA"/>
</dbReference>
<dbReference type="SUPFAM" id="SSF103473">
    <property type="entry name" value="MFS general substrate transporter"/>
    <property type="match status" value="1"/>
</dbReference>
<keyword evidence="8" id="KW-1185">Reference proteome</keyword>
<feature type="domain" description="Major facilitator superfamily (MFS) profile" evidence="6">
    <location>
        <begin position="26"/>
        <end position="510"/>
    </location>
</feature>
<evidence type="ECO:0000259" key="6">
    <source>
        <dbReference type="PROSITE" id="PS50850"/>
    </source>
</evidence>
<evidence type="ECO:0000313" key="8">
    <source>
        <dbReference type="Proteomes" id="UP001329430"/>
    </source>
</evidence>
<keyword evidence="2 5" id="KW-0812">Transmembrane</keyword>
<dbReference type="InterPro" id="IPR005829">
    <property type="entry name" value="Sugar_transporter_CS"/>
</dbReference>
<dbReference type="InterPro" id="IPR036259">
    <property type="entry name" value="MFS_trans_sf"/>
</dbReference>
<dbReference type="Proteomes" id="UP001329430">
    <property type="component" value="Chromosome 1"/>
</dbReference>
<evidence type="ECO:0000256" key="4">
    <source>
        <dbReference type="ARBA" id="ARBA00023136"/>
    </source>
</evidence>
<dbReference type="PROSITE" id="PS50850">
    <property type="entry name" value="MFS"/>
    <property type="match status" value="1"/>
</dbReference>
<feature type="transmembrane region" description="Helical" evidence="5">
    <location>
        <begin position="226"/>
        <end position="249"/>
    </location>
</feature>
<sequence>MTPPEETCLDTVLAEIGSFGRYQRRVIVLILIASTIIYFPIVVWVFESKQINYRCQIYEHESNSTDYMPSWWTEAIPSINNKPARCERYKCVDNSSNYMTCSNFDRNSSESCDKFIYATEKTSILHDFNLHCEENVWKLTLVGTVFSIGGLVGLPISGILSDKFGRKTILISSILLSASSGLIRSFSNTYIFFLVMEFIDSFCKAASFPTCFIIGAEFVSPSKRVLMSVLINICSALGGVIVGCVAWAVPTWRTLDRILYGSSFIILAYYWLLPESLRWLLAKKRNADVSRILHTVAKTNGTILSEKNLENLFDNNSSDTITETYPLRNLFRSSILRRRFINCCVCWIFCLFSYFGLNINAVSLSNNAHLDFILTMIVEIPGNILAHFLMNTIGKRYCFSASFFTCGISSIVFTFIPEDLSWIRLSVYLLGKCCASVNVTAIFALTAEIFPTPLRSSLLSSCSMFGRFGIIMASQSALLELYWKPLPLTLFGLTAIIGSILALLLPETLNTTLPNTIKEAENIGKEKDDIELITRLRIHDVVGNN</sequence>
<dbReference type="AlphaFoldDB" id="A0AAN7ZTF4"/>
<evidence type="ECO:0000256" key="5">
    <source>
        <dbReference type="SAM" id="Phobius"/>
    </source>
</evidence>
<protein>
    <recommendedName>
        <fullName evidence="6">Major facilitator superfamily (MFS) profile domain-containing protein</fullName>
    </recommendedName>
</protein>
<gene>
    <name evidence="7" type="ORF">RI129_001521</name>
</gene>
<proteinExistence type="predicted"/>
<feature type="transmembrane region" description="Helical" evidence="5">
    <location>
        <begin position="340"/>
        <end position="357"/>
    </location>
</feature>
<organism evidence="7 8">
    <name type="scientific">Pyrocoelia pectoralis</name>
    <dbReference type="NCBI Taxonomy" id="417401"/>
    <lineage>
        <taxon>Eukaryota</taxon>
        <taxon>Metazoa</taxon>
        <taxon>Ecdysozoa</taxon>
        <taxon>Arthropoda</taxon>
        <taxon>Hexapoda</taxon>
        <taxon>Insecta</taxon>
        <taxon>Pterygota</taxon>
        <taxon>Neoptera</taxon>
        <taxon>Endopterygota</taxon>
        <taxon>Coleoptera</taxon>
        <taxon>Polyphaga</taxon>
        <taxon>Elateriformia</taxon>
        <taxon>Elateroidea</taxon>
        <taxon>Lampyridae</taxon>
        <taxon>Lampyrinae</taxon>
        <taxon>Pyrocoelia</taxon>
    </lineage>
</organism>
<name>A0AAN7ZTF4_9COLE</name>
<dbReference type="Pfam" id="PF07690">
    <property type="entry name" value="MFS_1"/>
    <property type="match status" value="1"/>
</dbReference>
<dbReference type="Gene3D" id="1.20.1250.20">
    <property type="entry name" value="MFS general substrate transporter like domains"/>
    <property type="match status" value="1"/>
</dbReference>
<dbReference type="GO" id="GO:0022857">
    <property type="term" value="F:transmembrane transporter activity"/>
    <property type="evidence" value="ECO:0007669"/>
    <property type="project" value="InterPro"/>
</dbReference>
<dbReference type="InterPro" id="IPR011701">
    <property type="entry name" value="MFS"/>
</dbReference>
<keyword evidence="4 5" id="KW-0472">Membrane</keyword>
<keyword evidence="3 5" id="KW-1133">Transmembrane helix</keyword>
<dbReference type="GO" id="GO:0016020">
    <property type="term" value="C:membrane"/>
    <property type="evidence" value="ECO:0007669"/>
    <property type="project" value="UniProtKB-SubCell"/>
</dbReference>
<feature type="transmembrane region" description="Helical" evidence="5">
    <location>
        <begin position="255"/>
        <end position="273"/>
    </location>
</feature>
<feature type="transmembrane region" description="Helical" evidence="5">
    <location>
        <begin position="136"/>
        <end position="156"/>
    </location>
</feature>
<accession>A0AAN7ZTF4</accession>
<feature type="transmembrane region" description="Helical" evidence="5">
    <location>
        <begin position="485"/>
        <end position="505"/>
    </location>
</feature>
<feature type="transmembrane region" description="Helical" evidence="5">
    <location>
        <begin position="369"/>
        <end position="390"/>
    </location>
</feature>
<evidence type="ECO:0000256" key="2">
    <source>
        <dbReference type="ARBA" id="ARBA00022692"/>
    </source>
</evidence>
<dbReference type="InterPro" id="IPR020846">
    <property type="entry name" value="MFS_dom"/>
</dbReference>
<dbReference type="PROSITE" id="PS00216">
    <property type="entry name" value="SUGAR_TRANSPORT_1"/>
    <property type="match status" value="1"/>
</dbReference>
<evidence type="ECO:0000313" key="7">
    <source>
        <dbReference type="EMBL" id="KAK5650492.1"/>
    </source>
</evidence>
<evidence type="ECO:0000256" key="1">
    <source>
        <dbReference type="ARBA" id="ARBA00004141"/>
    </source>
</evidence>
<feature type="transmembrane region" description="Helical" evidence="5">
    <location>
        <begin position="168"/>
        <end position="186"/>
    </location>
</feature>
<evidence type="ECO:0000256" key="3">
    <source>
        <dbReference type="ARBA" id="ARBA00022989"/>
    </source>
</evidence>
<comment type="subcellular location">
    <subcellularLocation>
        <location evidence="1">Membrane</location>
        <topology evidence="1">Multi-pass membrane protein</topology>
    </subcellularLocation>
</comment>
<dbReference type="PANTHER" id="PTHR24064">
    <property type="entry name" value="SOLUTE CARRIER FAMILY 22 MEMBER"/>
    <property type="match status" value="1"/>
</dbReference>
<feature type="transmembrane region" description="Helical" evidence="5">
    <location>
        <begin position="26"/>
        <end position="46"/>
    </location>
</feature>